<evidence type="ECO:0000256" key="3">
    <source>
        <dbReference type="SAM" id="MobiDB-lite"/>
    </source>
</evidence>
<name>A0A9Q5HRC6_SANBA</name>
<feature type="domain" description="C3H1-type" evidence="4">
    <location>
        <begin position="445"/>
        <end position="474"/>
    </location>
</feature>
<sequence length="541" mass="59915">MFGCHAALHHASAEGRFANAAPFSDHYLYRLQSEIHTILSAESGHEGRIHNPFPTKVESELDVFKRACFTAENEKRVLSDEVALLRQKLEALESHRSSSERRIVCLLDGNGTIFSVDLLSKGYEGGRLAAKLLSESIHYHLSSDQPCHIWTYVFFNRRRIYDALGKVGGQNREARDRFDEFMSGFNQSSEKFVMTDAGNDDEAVVAKVKGLKKRTGSFLEASTFKNRYGTKGLRKAHSLACHNNAYLSQLHALQLTSIYREKLVLLPGCTEVVSEFSTLQFPSLVIPNLFIPNKISLAATTSASSGGGNSGRYDAPPGLPSPSSTEHSLQLHSGSLTPPPPPPYPDQSESKTASTDVIEAKVEDPTESFAPPSHSSNPDRRQRVILGRVAGPVSFRPLAQRWTQDHLRSQGELNSEDTEGTRSGANSVKTFGKQRKINREIPLSQHNPPPCTLFYLAANGCKHGPDCRFGHDYILDDDDFEALRLNAKKVPCPAVNRGESCVFGASCCYGHTCPFLTRCHYFKQGKCKFQGANMHREEEEA</sequence>
<organism evidence="5 6">
    <name type="scientific">Sanghuangporus baumii</name>
    <name type="common">Phellinus baumii</name>
    <dbReference type="NCBI Taxonomy" id="108892"/>
    <lineage>
        <taxon>Eukaryota</taxon>
        <taxon>Fungi</taxon>
        <taxon>Dikarya</taxon>
        <taxon>Basidiomycota</taxon>
        <taxon>Agaricomycotina</taxon>
        <taxon>Agaricomycetes</taxon>
        <taxon>Hymenochaetales</taxon>
        <taxon>Hymenochaetaceae</taxon>
        <taxon>Sanghuangporus</taxon>
    </lineage>
</organism>
<evidence type="ECO:0000259" key="4">
    <source>
        <dbReference type="PROSITE" id="PS50103"/>
    </source>
</evidence>
<evidence type="ECO:0000256" key="2">
    <source>
        <dbReference type="SAM" id="Coils"/>
    </source>
</evidence>
<dbReference type="Pfam" id="PF25540">
    <property type="entry name" value="DUF7923"/>
    <property type="match status" value="1"/>
</dbReference>
<proteinExistence type="predicted"/>
<feature type="domain" description="C3H1-type" evidence="4">
    <location>
        <begin position="486"/>
        <end position="514"/>
    </location>
</feature>
<feature type="region of interest" description="Disordered" evidence="3">
    <location>
        <begin position="301"/>
        <end position="356"/>
    </location>
</feature>
<keyword evidence="6" id="KW-1185">Reference proteome</keyword>
<dbReference type="Gene3D" id="4.10.1000.10">
    <property type="entry name" value="Zinc finger, CCCH-type"/>
    <property type="match status" value="1"/>
</dbReference>
<dbReference type="InterPro" id="IPR057683">
    <property type="entry name" value="DUF7923"/>
</dbReference>
<protein>
    <recommendedName>
        <fullName evidence="4">C3H1-type domain-containing protein</fullName>
    </recommendedName>
</protein>
<dbReference type="OrthoDB" id="2270193at2759"/>
<evidence type="ECO:0000313" key="5">
    <source>
        <dbReference type="EMBL" id="OCB84565.1"/>
    </source>
</evidence>
<keyword evidence="2" id="KW-0175">Coiled coil</keyword>
<reference evidence="5" key="1">
    <citation type="submission" date="2016-06" db="EMBL/GenBank/DDBJ databases">
        <title>Draft Genome sequence of the fungus Inonotus baumii.</title>
        <authorList>
            <person name="Zhu H."/>
            <person name="Lin W."/>
        </authorList>
    </citation>
    <scope>NUCLEOTIDE SEQUENCE</scope>
    <source>
        <strain evidence="5">821</strain>
    </source>
</reference>
<feature type="zinc finger region" description="C3H1-type" evidence="1">
    <location>
        <begin position="486"/>
        <end position="514"/>
    </location>
</feature>
<keyword evidence="1" id="KW-0863">Zinc-finger</keyword>
<feature type="region of interest" description="Disordered" evidence="3">
    <location>
        <begin position="406"/>
        <end position="427"/>
    </location>
</feature>
<feature type="coiled-coil region" evidence="2">
    <location>
        <begin position="75"/>
        <end position="102"/>
    </location>
</feature>
<keyword evidence="1" id="KW-0479">Metal-binding</keyword>
<dbReference type="PANTHER" id="PTHR37543">
    <property type="entry name" value="CCCH ZINC FINGER DNA BINDING PROTEIN (AFU_ORTHOLOGUE AFUA_5G12760)"/>
    <property type="match status" value="1"/>
</dbReference>
<dbReference type="GO" id="GO:0008270">
    <property type="term" value="F:zinc ion binding"/>
    <property type="evidence" value="ECO:0007669"/>
    <property type="project" value="UniProtKB-KW"/>
</dbReference>
<comment type="caution">
    <text evidence="5">The sequence shown here is derived from an EMBL/GenBank/DDBJ whole genome shotgun (WGS) entry which is preliminary data.</text>
</comment>
<dbReference type="PANTHER" id="PTHR37543:SF1">
    <property type="entry name" value="CCCH ZINC FINGER DNA BINDING PROTEIN (AFU_ORTHOLOGUE AFUA_5G12760)"/>
    <property type="match status" value="1"/>
</dbReference>
<dbReference type="InterPro" id="IPR000571">
    <property type="entry name" value="Znf_CCCH"/>
</dbReference>
<feature type="zinc finger region" description="C3H1-type" evidence="1">
    <location>
        <begin position="445"/>
        <end position="474"/>
    </location>
</feature>
<dbReference type="AlphaFoldDB" id="A0A9Q5HRC6"/>
<keyword evidence="1" id="KW-0862">Zinc</keyword>
<gene>
    <name evidence="5" type="ORF">A7U60_g8551</name>
</gene>
<evidence type="ECO:0000256" key="1">
    <source>
        <dbReference type="PROSITE-ProRule" id="PRU00723"/>
    </source>
</evidence>
<feature type="compositionally biased region" description="Polar residues" evidence="3">
    <location>
        <begin position="321"/>
        <end position="336"/>
    </location>
</feature>
<accession>A0A9Q5HRC6</accession>
<dbReference type="Proteomes" id="UP000757232">
    <property type="component" value="Unassembled WGS sequence"/>
</dbReference>
<evidence type="ECO:0000313" key="6">
    <source>
        <dbReference type="Proteomes" id="UP000757232"/>
    </source>
</evidence>
<dbReference type="EMBL" id="LNZH02000215">
    <property type="protein sequence ID" value="OCB84565.1"/>
    <property type="molecule type" value="Genomic_DNA"/>
</dbReference>
<dbReference type="PROSITE" id="PS50103">
    <property type="entry name" value="ZF_C3H1"/>
    <property type="match status" value="2"/>
</dbReference>